<reference evidence="1" key="1">
    <citation type="submission" date="2021-01" db="EMBL/GenBank/DDBJ databases">
        <authorList>
            <consortium name="Genoscope - CEA"/>
            <person name="William W."/>
        </authorList>
    </citation>
    <scope>NUCLEOTIDE SEQUENCE</scope>
</reference>
<sequence>MIVLMRQSHISNQHRWLQNFIYQYFLDKLSRKQSNIKYAIEASKFYPSVDCGVINNKKFKELGIHFTSLITALEKKIDFFVKETSNLRSRKQGTLEKLIRKLTA</sequence>
<gene>
    <name evidence="1" type="ORF">PPENT_87.1.T0030404</name>
</gene>
<comment type="caution">
    <text evidence="1">The sequence shown here is derived from an EMBL/GenBank/DDBJ whole genome shotgun (WGS) entry which is preliminary data.</text>
</comment>
<dbReference type="AlphaFoldDB" id="A0A8S1S4V7"/>
<proteinExistence type="predicted"/>
<evidence type="ECO:0000313" key="1">
    <source>
        <dbReference type="EMBL" id="CAD8134632.1"/>
    </source>
</evidence>
<evidence type="ECO:0000313" key="2">
    <source>
        <dbReference type="Proteomes" id="UP000689195"/>
    </source>
</evidence>
<protein>
    <submittedName>
        <fullName evidence="1">Uncharacterized protein</fullName>
    </submittedName>
</protein>
<name>A0A8S1S4V7_9CILI</name>
<dbReference type="EMBL" id="CAJJDO010000003">
    <property type="protein sequence ID" value="CAD8134632.1"/>
    <property type="molecule type" value="Genomic_DNA"/>
</dbReference>
<dbReference type="OrthoDB" id="16464at2759"/>
<organism evidence="1 2">
    <name type="scientific">Paramecium pentaurelia</name>
    <dbReference type="NCBI Taxonomy" id="43138"/>
    <lineage>
        <taxon>Eukaryota</taxon>
        <taxon>Sar</taxon>
        <taxon>Alveolata</taxon>
        <taxon>Ciliophora</taxon>
        <taxon>Intramacronucleata</taxon>
        <taxon>Oligohymenophorea</taxon>
        <taxon>Peniculida</taxon>
        <taxon>Parameciidae</taxon>
        <taxon>Paramecium</taxon>
    </lineage>
</organism>
<dbReference type="Proteomes" id="UP000689195">
    <property type="component" value="Unassembled WGS sequence"/>
</dbReference>
<accession>A0A8S1S4V7</accession>
<keyword evidence="2" id="KW-1185">Reference proteome</keyword>